<dbReference type="SUPFAM" id="SSF53223">
    <property type="entry name" value="Aminoacid dehydrogenase-like, N-terminal domain"/>
    <property type="match status" value="1"/>
</dbReference>
<feature type="active site" description="Proton donor" evidence="5">
    <location>
        <position position="106"/>
    </location>
</feature>
<dbReference type="InterPro" id="IPR033524">
    <property type="entry name" value="Glu/Leu/Phe/Val_DH_AS"/>
</dbReference>
<organism evidence="10 12">
    <name type="scientific">Salinicoccus roseus</name>
    <dbReference type="NCBI Taxonomy" id="45670"/>
    <lineage>
        <taxon>Bacteria</taxon>
        <taxon>Bacillati</taxon>
        <taxon>Bacillota</taxon>
        <taxon>Bacilli</taxon>
        <taxon>Bacillales</taxon>
        <taxon>Staphylococcaceae</taxon>
        <taxon>Salinicoccus</taxon>
    </lineage>
</organism>
<evidence type="ECO:0000313" key="10">
    <source>
        <dbReference type="EMBL" id="KIH71557.1"/>
    </source>
</evidence>
<reference evidence="11 13" key="4">
    <citation type="submission" date="2022-12" db="EMBL/GenBank/DDBJ databases">
        <title>Genome analysis and biological profiling of marine Salinicoccus roseus MOSEL-ME25.</title>
        <authorList>
            <person name="Mirza F.T."/>
            <person name="Xie Y."/>
            <person name="Shinwari Z.K."/>
        </authorList>
    </citation>
    <scope>NUCLEOTIDE SEQUENCE [LARGE SCALE GENOMIC DNA]</scope>
    <source>
        <strain evidence="11 13">MOSEL-ME25</strain>
    </source>
</reference>
<dbReference type="Gene3D" id="3.40.50.720">
    <property type="entry name" value="NAD(P)-binding Rossmann-like Domain"/>
    <property type="match status" value="1"/>
</dbReference>
<feature type="binding site" evidence="6">
    <location>
        <position position="221"/>
    </location>
    <ligand>
        <name>NAD(+)</name>
        <dbReference type="ChEBI" id="CHEBI:57540"/>
    </ligand>
</feature>
<feature type="site" description="Important for catalysis" evidence="7">
    <location>
        <position position="146"/>
    </location>
</feature>
<proteinExistence type="inferred from homology"/>
<keyword evidence="13" id="KW-1185">Reference proteome</keyword>
<evidence type="ECO:0000313" key="11">
    <source>
        <dbReference type="EMBL" id="MDB0579638.1"/>
    </source>
</evidence>
<dbReference type="Gene3D" id="1.10.8.1210">
    <property type="match status" value="2"/>
</dbReference>
<gene>
    <name evidence="11" type="ORF">F7P68_0003770</name>
    <name evidence="10" type="ORF">SN16_02465</name>
</gene>
<feature type="binding site" evidence="6">
    <location>
        <position position="348"/>
    </location>
    <ligand>
        <name>substrate</name>
    </ligand>
</feature>
<dbReference type="Pfam" id="PF02812">
    <property type="entry name" value="ELFV_dehydrog_N"/>
    <property type="match status" value="1"/>
</dbReference>
<dbReference type="SMART" id="SM00839">
    <property type="entry name" value="ELFV_dehydrog"/>
    <property type="match status" value="1"/>
</dbReference>
<comment type="catalytic activity">
    <reaction evidence="3">
        <text>L-glutamate + NAD(+) + H2O = 2-oxoglutarate + NH4(+) + NADH + H(+)</text>
        <dbReference type="Rhea" id="RHEA:15133"/>
        <dbReference type="ChEBI" id="CHEBI:15377"/>
        <dbReference type="ChEBI" id="CHEBI:15378"/>
        <dbReference type="ChEBI" id="CHEBI:16810"/>
        <dbReference type="ChEBI" id="CHEBI:28938"/>
        <dbReference type="ChEBI" id="CHEBI:29985"/>
        <dbReference type="ChEBI" id="CHEBI:57540"/>
        <dbReference type="ChEBI" id="CHEBI:57945"/>
        <dbReference type="EC" id="1.4.1.2"/>
    </reaction>
</comment>
<dbReference type="InterPro" id="IPR006097">
    <property type="entry name" value="Glu/Leu/Phe/Val/Trp_DH_dimer"/>
</dbReference>
<dbReference type="GO" id="GO:0004352">
    <property type="term" value="F:glutamate dehydrogenase (NAD+) activity"/>
    <property type="evidence" value="ECO:0007669"/>
    <property type="project" value="UniProtKB-EC"/>
</dbReference>
<reference evidence="11" key="3">
    <citation type="submission" date="2020-04" db="EMBL/GenBank/DDBJ databases">
        <authorList>
            <person name="Tanveer F."/>
            <person name="Xie Y."/>
            <person name="Shinwari Z.K."/>
        </authorList>
    </citation>
    <scope>NUCLEOTIDE SEQUENCE</scope>
    <source>
        <strain evidence="11">MOSEL-ME25</strain>
    </source>
</reference>
<evidence type="ECO:0000256" key="6">
    <source>
        <dbReference type="PIRSR" id="PIRSR000185-2"/>
    </source>
</evidence>
<dbReference type="SUPFAM" id="SSF51735">
    <property type="entry name" value="NAD(P)-binding Rossmann-fold domains"/>
    <property type="match status" value="1"/>
</dbReference>
<evidence type="ECO:0000313" key="12">
    <source>
        <dbReference type="Proteomes" id="UP000031546"/>
    </source>
</evidence>
<dbReference type="GO" id="GO:0006538">
    <property type="term" value="P:L-glutamate catabolic process"/>
    <property type="evidence" value="ECO:0007669"/>
    <property type="project" value="TreeGrafter"/>
</dbReference>
<dbReference type="GeneID" id="77844402"/>
<dbReference type="PANTHER" id="PTHR11606:SF13">
    <property type="entry name" value="GLUTAMATE DEHYDROGENASE 1, MITOCHONDRIAL"/>
    <property type="match status" value="1"/>
</dbReference>
<dbReference type="CDD" id="cd01076">
    <property type="entry name" value="NAD_bind_1_Glu_DH"/>
    <property type="match status" value="1"/>
</dbReference>
<dbReference type="Pfam" id="PF00208">
    <property type="entry name" value="ELFV_dehydrog"/>
    <property type="match status" value="1"/>
</dbReference>
<feature type="binding site" evidence="6">
    <location>
        <position position="190"/>
    </location>
    <ligand>
        <name>NAD(+)</name>
        <dbReference type="ChEBI" id="CHEBI:57540"/>
    </ligand>
</feature>
<reference evidence="13" key="2">
    <citation type="submission" date="2020-04" db="EMBL/GenBank/DDBJ databases">
        <title>Genome analysis and biological profiling of marine Cellulosimicrobium funkei MOSEL-ME6.</title>
        <authorList>
            <person name="Tanveer F."/>
            <person name="Xie Y."/>
            <person name="Shinwari Z.K."/>
        </authorList>
    </citation>
    <scope>NUCLEOTIDE SEQUENCE [LARGE SCALE GENOMIC DNA]</scope>
    <source>
        <strain evidence="13">MOSEL-ME25</strain>
    </source>
</reference>
<name>A0A0C2E8A6_9STAP</name>
<dbReference type="InterPro" id="IPR036291">
    <property type="entry name" value="NAD(P)-bd_dom_sf"/>
</dbReference>
<feature type="binding site" evidence="6">
    <location>
        <position position="94"/>
    </location>
    <ligand>
        <name>substrate</name>
    </ligand>
</feature>
<comment type="similarity">
    <text evidence="1 4 8">Belongs to the Glu/Leu/Phe/Val dehydrogenases family.</text>
</comment>
<dbReference type="Proteomes" id="UP000031546">
    <property type="component" value="Unassembled WGS sequence"/>
</dbReference>
<dbReference type="InterPro" id="IPR006095">
    <property type="entry name" value="Glu/Leu/Phe/Val/Trp_DH"/>
</dbReference>
<dbReference type="FunFam" id="3.40.50.10860:FF:000003">
    <property type="entry name" value="Glutamate dehydrogenase"/>
    <property type="match status" value="1"/>
</dbReference>
<keyword evidence="6" id="KW-0520">NAD</keyword>
<keyword evidence="2 4" id="KW-0560">Oxidoreductase</keyword>
<dbReference type="PANTHER" id="PTHR11606">
    <property type="entry name" value="GLUTAMATE DEHYDROGENASE"/>
    <property type="match status" value="1"/>
</dbReference>
<evidence type="ECO:0000256" key="2">
    <source>
        <dbReference type="ARBA" id="ARBA00023002"/>
    </source>
</evidence>
<dbReference type="GO" id="GO:0000166">
    <property type="term" value="F:nucleotide binding"/>
    <property type="evidence" value="ECO:0007669"/>
    <property type="project" value="UniProtKB-KW"/>
</dbReference>
<dbReference type="OrthoDB" id="9803297at2"/>
<sequence length="414" mass="45516">MGEKSNLITSTQKIIHQALDNLGYDEGMYELIKEPLRVLKVRIPVEMDDGSTKVFTGYRAQHNDAAGPTKGGIRFHPDVTEDEVVALSMWMTLKAGIVDIPYGGGKGGVICDPRVMSTRELEGVARGYVRAVSQIVGPTKDIPAPDVYTNAQVMAWMMDEYSVKNSDDPFQFITGKPISVGGSKGRETATAMGAVICVEQAMEKRGIPIEEARVVVQGFGNAGSYISKMLYDKGAKIVGISRSSRALYNPEGIDIDYVLDNREKVDLADHMAVSVLSNEELLELDCDVLIPAAIANQVTELNAERIKADIICEAANGPTTEEATRILTEKGALIIPDVLASAGGVTVSYFEWVQNKQGFYWEEDEIQELLEKKMKSAFDTIYDLHEARNMDMRLAAYTVGIKRTSEAVRFRGWA</sequence>
<dbReference type="PROSITE" id="PS00074">
    <property type="entry name" value="GLFV_DEHYDROGENASE"/>
    <property type="match status" value="1"/>
</dbReference>
<evidence type="ECO:0000256" key="1">
    <source>
        <dbReference type="ARBA" id="ARBA00006382"/>
    </source>
</evidence>
<comment type="caution">
    <text evidence="10">The sequence shown here is derived from an EMBL/GenBank/DDBJ whole genome shotgun (WGS) entry which is preliminary data.</text>
</comment>
<dbReference type="RefSeq" id="WP_040105021.1">
    <property type="nucleotide sequence ID" value="NZ_JABEVU030000001.1"/>
</dbReference>
<evidence type="ECO:0000256" key="7">
    <source>
        <dbReference type="PIRSR" id="PIRSR000185-3"/>
    </source>
</evidence>
<dbReference type="EMBL" id="JABEVU030000001">
    <property type="protein sequence ID" value="MDB0579638.1"/>
    <property type="molecule type" value="Genomic_DNA"/>
</dbReference>
<dbReference type="EMBL" id="JXII01000002">
    <property type="protein sequence ID" value="KIH71557.1"/>
    <property type="molecule type" value="Genomic_DNA"/>
</dbReference>
<dbReference type="PRINTS" id="PR00082">
    <property type="entry name" value="GLFDHDRGNASE"/>
</dbReference>
<dbReference type="InterPro" id="IPR014362">
    <property type="entry name" value="Glu_DH"/>
</dbReference>
<feature type="binding site" evidence="6">
    <location>
        <position position="70"/>
    </location>
    <ligand>
        <name>substrate</name>
    </ligand>
</feature>
<dbReference type="Proteomes" id="UP000527860">
    <property type="component" value="Unassembled WGS sequence"/>
</dbReference>
<dbReference type="InterPro" id="IPR006096">
    <property type="entry name" value="Glu/Leu/Phe/Val/Trp_DH_C"/>
</dbReference>
<reference evidence="10 12" key="1">
    <citation type="submission" date="2015-01" db="EMBL/GenBank/DDBJ databases">
        <title>Genome sequences of high lactate-tolerant strain Salinicoccus roseus W12 with industrial interest.</title>
        <authorList>
            <person name="Wang H."/>
            <person name="Yu B."/>
        </authorList>
    </citation>
    <scope>NUCLEOTIDE SEQUENCE [LARGE SCALE GENOMIC DNA]</scope>
    <source>
        <strain evidence="10 12">W12</strain>
    </source>
</reference>
<accession>A0A0C2E8A6</accession>
<evidence type="ECO:0000256" key="8">
    <source>
        <dbReference type="RuleBase" id="RU004417"/>
    </source>
</evidence>
<evidence type="ECO:0000256" key="5">
    <source>
        <dbReference type="PIRSR" id="PIRSR000185-1"/>
    </source>
</evidence>
<keyword evidence="6" id="KW-0547">Nucleotide-binding</keyword>
<feature type="domain" description="Glutamate/phenylalanine/leucine/valine/L-tryptophan dehydrogenase C-terminal" evidence="9">
    <location>
        <begin position="183"/>
        <end position="412"/>
    </location>
</feature>
<evidence type="ECO:0000256" key="3">
    <source>
        <dbReference type="ARBA" id="ARBA00047898"/>
    </source>
</evidence>
<dbReference type="InterPro" id="IPR033922">
    <property type="entry name" value="NAD_bind_Glu_DH"/>
</dbReference>
<evidence type="ECO:0000256" key="4">
    <source>
        <dbReference type="PIRNR" id="PIRNR000185"/>
    </source>
</evidence>
<dbReference type="PIRSF" id="PIRSF000185">
    <property type="entry name" value="Glu_DH"/>
    <property type="match status" value="1"/>
</dbReference>
<evidence type="ECO:0000313" key="13">
    <source>
        <dbReference type="Proteomes" id="UP000527860"/>
    </source>
</evidence>
<dbReference type="AlphaFoldDB" id="A0A0C2E8A6"/>
<protein>
    <recommendedName>
        <fullName evidence="4">Glutamate dehydrogenase</fullName>
    </recommendedName>
</protein>
<dbReference type="InterPro" id="IPR046346">
    <property type="entry name" value="Aminoacid_DH-like_N_sf"/>
</dbReference>
<dbReference type="STRING" id="45670.SN16_02465"/>
<dbReference type="Gene3D" id="3.40.50.10860">
    <property type="entry name" value="Leucine Dehydrogenase, chain A, domain 1"/>
    <property type="match status" value="1"/>
</dbReference>
<evidence type="ECO:0000259" key="9">
    <source>
        <dbReference type="SMART" id="SM00839"/>
    </source>
</evidence>